<comment type="subcellular location">
    <subcellularLocation>
        <location evidence="1">Cell membrane</location>
        <topology evidence="1">Multi-pass membrane protein</topology>
    </subcellularLocation>
</comment>
<feature type="transmembrane region" description="Helical" evidence="8">
    <location>
        <begin position="464"/>
        <end position="485"/>
    </location>
</feature>
<dbReference type="eggNOG" id="COG1807">
    <property type="taxonomic scope" value="Bacteria"/>
</dbReference>
<dbReference type="GO" id="GO:0005886">
    <property type="term" value="C:plasma membrane"/>
    <property type="evidence" value="ECO:0007669"/>
    <property type="project" value="UniProtKB-SubCell"/>
</dbReference>
<keyword evidence="7 8" id="KW-0472">Membrane</keyword>
<dbReference type="InterPro" id="IPR038731">
    <property type="entry name" value="RgtA/B/C-like"/>
</dbReference>
<evidence type="ECO:0000256" key="1">
    <source>
        <dbReference type="ARBA" id="ARBA00004651"/>
    </source>
</evidence>
<dbReference type="PANTHER" id="PTHR33908">
    <property type="entry name" value="MANNOSYLTRANSFERASE YKCB-RELATED"/>
    <property type="match status" value="1"/>
</dbReference>
<dbReference type="GO" id="GO:0009103">
    <property type="term" value="P:lipopolysaccharide biosynthetic process"/>
    <property type="evidence" value="ECO:0007669"/>
    <property type="project" value="UniProtKB-ARBA"/>
</dbReference>
<dbReference type="InterPro" id="IPR050297">
    <property type="entry name" value="LipidA_mod_glycosyltrf_83"/>
</dbReference>
<dbReference type="RefSeq" id="WP_014808402.1">
    <property type="nucleotide sequence ID" value="NC_018025.1"/>
</dbReference>
<keyword evidence="2" id="KW-1003">Cell membrane</keyword>
<dbReference type="EMBL" id="CP003360">
    <property type="protein sequence ID" value="AFM23243.1"/>
    <property type="molecule type" value="Genomic_DNA"/>
</dbReference>
<feature type="transmembrane region" description="Helical" evidence="8">
    <location>
        <begin position="27"/>
        <end position="48"/>
    </location>
</feature>
<dbReference type="GO" id="GO:0016763">
    <property type="term" value="F:pentosyltransferase activity"/>
    <property type="evidence" value="ECO:0007669"/>
    <property type="project" value="TreeGrafter"/>
</dbReference>
<evidence type="ECO:0000256" key="3">
    <source>
        <dbReference type="ARBA" id="ARBA00022676"/>
    </source>
</evidence>
<evidence type="ECO:0000259" key="9">
    <source>
        <dbReference type="Pfam" id="PF13231"/>
    </source>
</evidence>
<organism evidence="10 11">
    <name type="scientific">Desulfomonile tiedjei (strain ATCC 49306 / DSM 6799 / DCB-1)</name>
    <dbReference type="NCBI Taxonomy" id="706587"/>
    <lineage>
        <taxon>Bacteria</taxon>
        <taxon>Pseudomonadati</taxon>
        <taxon>Thermodesulfobacteriota</taxon>
        <taxon>Desulfomonilia</taxon>
        <taxon>Desulfomonilales</taxon>
        <taxon>Desulfomonilaceae</taxon>
        <taxon>Desulfomonile</taxon>
    </lineage>
</organism>
<accession>I4C102</accession>
<feature type="domain" description="Glycosyltransferase RgtA/B/C/D-like" evidence="9">
    <location>
        <begin position="90"/>
        <end position="236"/>
    </location>
</feature>
<proteinExistence type="predicted"/>
<reference evidence="11" key="1">
    <citation type="submission" date="2012-06" db="EMBL/GenBank/DDBJ databases">
        <title>Complete sequence of chromosome of Desulfomonile tiedjei DSM 6799.</title>
        <authorList>
            <person name="Lucas S."/>
            <person name="Copeland A."/>
            <person name="Lapidus A."/>
            <person name="Glavina del Rio T."/>
            <person name="Dalin E."/>
            <person name="Tice H."/>
            <person name="Bruce D."/>
            <person name="Goodwin L."/>
            <person name="Pitluck S."/>
            <person name="Peters L."/>
            <person name="Ovchinnikova G."/>
            <person name="Zeytun A."/>
            <person name="Lu M."/>
            <person name="Kyrpides N."/>
            <person name="Mavromatis K."/>
            <person name="Ivanova N."/>
            <person name="Brettin T."/>
            <person name="Detter J.C."/>
            <person name="Han C."/>
            <person name="Larimer F."/>
            <person name="Land M."/>
            <person name="Hauser L."/>
            <person name="Markowitz V."/>
            <person name="Cheng J.-F."/>
            <person name="Hugenholtz P."/>
            <person name="Woyke T."/>
            <person name="Wu D."/>
            <person name="Spring S."/>
            <person name="Schroeder M."/>
            <person name="Brambilla E."/>
            <person name="Klenk H.-P."/>
            <person name="Eisen J.A."/>
        </authorList>
    </citation>
    <scope>NUCLEOTIDE SEQUENCE [LARGE SCALE GENOMIC DNA]</scope>
    <source>
        <strain evidence="11">ATCC 49306 / DSM 6799 / DCB-1</strain>
    </source>
</reference>
<keyword evidence="6 8" id="KW-1133">Transmembrane helix</keyword>
<feature type="transmembrane region" description="Helical" evidence="8">
    <location>
        <begin position="368"/>
        <end position="397"/>
    </location>
</feature>
<keyword evidence="3" id="KW-0328">Glycosyltransferase</keyword>
<evidence type="ECO:0000313" key="11">
    <source>
        <dbReference type="Proteomes" id="UP000006055"/>
    </source>
</evidence>
<feature type="transmembrane region" description="Helical" evidence="8">
    <location>
        <begin position="184"/>
        <end position="212"/>
    </location>
</feature>
<evidence type="ECO:0000313" key="10">
    <source>
        <dbReference type="EMBL" id="AFM23243.1"/>
    </source>
</evidence>
<feature type="transmembrane region" description="Helical" evidence="8">
    <location>
        <begin position="310"/>
        <end position="333"/>
    </location>
</feature>
<feature type="transmembrane region" description="Helical" evidence="8">
    <location>
        <begin position="276"/>
        <end position="298"/>
    </location>
</feature>
<dbReference type="Proteomes" id="UP000006055">
    <property type="component" value="Chromosome"/>
</dbReference>
<feature type="transmembrane region" description="Helical" evidence="8">
    <location>
        <begin position="153"/>
        <end position="172"/>
    </location>
</feature>
<gene>
    <name evidence="10" type="ordered locus">Desti_0510</name>
</gene>
<feature type="transmembrane region" description="Helical" evidence="8">
    <location>
        <begin position="224"/>
        <end position="244"/>
    </location>
</feature>
<dbReference type="STRING" id="706587.Desti_0510"/>
<evidence type="ECO:0000256" key="4">
    <source>
        <dbReference type="ARBA" id="ARBA00022679"/>
    </source>
</evidence>
<evidence type="ECO:0000256" key="7">
    <source>
        <dbReference type="ARBA" id="ARBA00023136"/>
    </source>
</evidence>
<keyword evidence="5 8" id="KW-0812">Transmembrane</keyword>
<dbReference type="PANTHER" id="PTHR33908:SF11">
    <property type="entry name" value="MEMBRANE PROTEIN"/>
    <property type="match status" value="1"/>
</dbReference>
<evidence type="ECO:0000256" key="8">
    <source>
        <dbReference type="SAM" id="Phobius"/>
    </source>
</evidence>
<keyword evidence="4 10" id="KW-0808">Transferase</keyword>
<name>I4C102_DESTA</name>
<dbReference type="Pfam" id="PF13231">
    <property type="entry name" value="PMT_2"/>
    <property type="match status" value="1"/>
</dbReference>
<keyword evidence="11" id="KW-1185">Reference proteome</keyword>
<feature type="transmembrane region" description="Helical" evidence="8">
    <location>
        <begin position="409"/>
        <end position="428"/>
    </location>
</feature>
<sequence length="586" mass="65657">MDENNSGVEITPTSKQSYTIAEIRYDLLLILVWCAAIVLVNPLGDFMINDDWAFTRAMERFVSEGSIGSTGWGPSWAPGGPSLLAHLLWARLFTFLLGLSPTVLRISVLVAGILGSLAFYRLALVAGVSRSTSLFATFTLIFNPLFFSQCFTFMTDVTFILFATASMLFLYLGHKKNTRTFTVLGFAFALSSVLTRQIGLVVPIAFLLVSGLQNSFRDRRWRENFFYCLAFVVLPWILYEIFLFRAGGTPFTEHQVIHEIFRRPLTKGLFDYSMKVVAELGIGILYVGILTSPIIVILKGHFLSLKTYRIFALTMAAIFVALYAGRLTGWIYFPEIFHRNVIYNLGIGPVLLKDVYILGMHSNCTLPLFLYLILLYWATLSGGGLLCLAWISCGRLFSRHKVQGRQSDFLPAFAAVAALLYTAIILLTGFHDRYLISVCVLVLIWLISDPSLQFKNNMRLKSIVPGLTILVLMTGFSIAGTHDFLALKRSLKQAQDYVMLGLGSTPCTFDGGLEFNGYHCYKSDAKSGEGLSWWWVEREDYLLTLNPLAGYESIKQFPFKRYLGVDGQIHVLVRKDSSLPDPKGSP</sequence>
<dbReference type="KEGG" id="dti:Desti_0510"/>
<dbReference type="OrthoDB" id="915562at2"/>
<dbReference type="AlphaFoldDB" id="I4C102"/>
<evidence type="ECO:0000256" key="5">
    <source>
        <dbReference type="ARBA" id="ARBA00022692"/>
    </source>
</evidence>
<evidence type="ECO:0000256" key="2">
    <source>
        <dbReference type="ARBA" id="ARBA00022475"/>
    </source>
</evidence>
<dbReference type="HOGENOM" id="CLU_474012_0_0_7"/>
<evidence type="ECO:0000256" key="6">
    <source>
        <dbReference type="ARBA" id="ARBA00022989"/>
    </source>
</evidence>
<protein>
    <submittedName>
        <fullName evidence="10">PMT family glycosyltransferase, 4-amino-4-deoxy-L-arabinose transferase</fullName>
    </submittedName>
</protein>